<organism evidence="4 5">
    <name type="scientific">Sulfobacillus acidophilus</name>
    <dbReference type="NCBI Taxonomy" id="53633"/>
    <lineage>
        <taxon>Bacteria</taxon>
        <taxon>Bacillati</taxon>
        <taxon>Bacillota</taxon>
        <taxon>Clostridia</taxon>
        <taxon>Eubacteriales</taxon>
        <taxon>Clostridiales Family XVII. Incertae Sedis</taxon>
        <taxon>Sulfobacillus</taxon>
    </lineage>
</organism>
<dbReference type="EMBL" id="PXYV01000012">
    <property type="protein sequence ID" value="PSR22784.1"/>
    <property type="molecule type" value="Genomic_DNA"/>
</dbReference>
<feature type="domain" description="GGDEF" evidence="3">
    <location>
        <begin position="221"/>
        <end position="350"/>
    </location>
</feature>
<evidence type="ECO:0000313" key="4">
    <source>
        <dbReference type="EMBL" id="PSR22784.1"/>
    </source>
</evidence>
<keyword evidence="1" id="KW-1133">Transmembrane helix</keyword>
<feature type="transmembrane region" description="Helical" evidence="1">
    <location>
        <begin position="41"/>
        <end position="59"/>
    </location>
</feature>
<dbReference type="SMART" id="SM00052">
    <property type="entry name" value="EAL"/>
    <property type="match status" value="1"/>
</dbReference>
<dbReference type="Proteomes" id="UP000241848">
    <property type="component" value="Unassembled WGS sequence"/>
</dbReference>
<dbReference type="InterPro" id="IPR013767">
    <property type="entry name" value="PAS_fold"/>
</dbReference>
<dbReference type="SUPFAM" id="SSF141868">
    <property type="entry name" value="EAL domain-like"/>
    <property type="match status" value="1"/>
</dbReference>
<dbReference type="PROSITE" id="PS50887">
    <property type="entry name" value="GGDEF"/>
    <property type="match status" value="1"/>
</dbReference>
<dbReference type="Pfam" id="PF00989">
    <property type="entry name" value="PAS"/>
    <property type="match status" value="1"/>
</dbReference>
<dbReference type="CDD" id="cd00130">
    <property type="entry name" value="PAS"/>
    <property type="match status" value="1"/>
</dbReference>
<sequence>MDDDGMTDAIAIAGLTWGMLEAGLLIGVWEFGEMIFQPRWRAGRAVAAAVAAPLVLGWLRLVHPAAVPWAVFAVAVMAMWAWLPTRWSILGTGVTIAVWGGIVGAWLHQDEKAWLGALSLAVLGGIAPVARRYQPKRWAAWSGLYAIAVIAVLAISRLNGDTGADAINTAVVALFAGVYTFGQAARTRAWALSRRQAEEDALTGALTRRGGSAWLNAHQGLSGVVMALDLDDFKWFNDTWGHSAGDAVLVEAVARMRSVLRAPDALVRSGGDEFLIWVPNVSLSAGMALVERVHQAVTGVPLTVQDHVTTVGCSLGWAAGPLTDVTAEAADQALLVAKRQGKNQIAGPDRKSLSDVSGPLMSTHLLTSVVEALWNDWPHAAVLTDVDGHILTCNAAYERLTGRDRQALRDRKPGINSAGHTPQSVYEALWHHLVHQQPWRGLLLNRRPDGTVWWANEEISPVRLGPRLMGYWAHVRDPLVPNPESPAWPLVDWAMMSLTPVFQPLMQIGQEYVWGYEALIRGELEGVAVAPSDLFQLAASTGTTVDLDHRALNAVAEVLHAVDWPGEAVLSVNMRLQTLADTRWVREWLSTLPVPLHRIIIEISEQDSLPMAFSSWSTVRKAVPAVAFAIDDWGAGHNEVTRLFDLQPEWIKVDRSWLQAARQQSGPRSLLTAFATWARNEGSRIILEGVETPEDLEVAQRCAIDYGQGFLWGKPEIWSNLAGR</sequence>
<feature type="transmembrane region" description="Helical" evidence="1">
    <location>
        <begin position="89"/>
        <end position="107"/>
    </location>
</feature>
<dbReference type="InterPro" id="IPR035965">
    <property type="entry name" value="PAS-like_dom_sf"/>
</dbReference>
<keyword evidence="1" id="KW-0472">Membrane</keyword>
<dbReference type="InterPro" id="IPR001633">
    <property type="entry name" value="EAL_dom"/>
</dbReference>
<dbReference type="SMART" id="SM00267">
    <property type="entry name" value="GGDEF"/>
    <property type="match status" value="1"/>
</dbReference>
<accession>A0A2T2WKK7</accession>
<gene>
    <name evidence="4" type="ORF">C7B45_05485</name>
</gene>
<dbReference type="NCBIfam" id="TIGR00229">
    <property type="entry name" value="sensory_box"/>
    <property type="match status" value="1"/>
</dbReference>
<feature type="transmembrane region" description="Helical" evidence="1">
    <location>
        <begin position="138"/>
        <end position="155"/>
    </location>
</feature>
<feature type="transmembrane region" description="Helical" evidence="1">
    <location>
        <begin position="113"/>
        <end position="131"/>
    </location>
</feature>
<evidence type="ECO:0000313" key="5">
    <source>
        <dbReference type="Proteomes" id="UP000241848"/>
    </source>
</evidence>
<feature type="transmembrane region" description="Helical" evidence="1">
    <location>
        <begin position="6"/>
        <end position="29"/>
    </location>
</feature>
<comment type="caution">
    <text evidence="4">The sequence shown here is derived from an EMBL/GenBank/DDBJ whole genome shotgun (WGS) entry which is preliminary data.</text>
</comment>
<reference evidence="4 5" key="1">
    <citation type="journal article" date="2014" name="BMC Genomics">
        <title>Comparison of environmental and isolate Sulfobacillus genomes reveals diverse carbon, sulfur, nitrogen, and hydrogen metabolisms.</title>
        <authorList>
            <person name="Justice N.B."/>
            <person name="Norman A."/>
            <person name="Brown C.T."/>
            <person name="Singh A."/>
            <person name="Thomas B.C."/>
            <person name="Banfield J.F."/>
        </authorList>
    </citation>
    <scope>NUCLEOTIDE SEQUENCE [LARGE SCALE GENOMIC DNA]</scope>
    <source>
        <strain evidence="4">AMDSBA3</strain>
    </source>
</reference>
<keyword evidence="1" id="KW-0812">Transmembrane</keyword>
<dbReference type="PANTHER" id="PTHR44757">
    <property type="entry name" value="DIGUANYLATE CYCLASE DGCP"/>
    <property type="match status" value="1"/>
</dbReference>
<dbReference type="InterPro" id="IPR035919">
    <property type="entry name" value="EAL_sf"/>
</dbReference>
<feature type="domain" description="EAL" evidence="2">
    <location>
        <begin position="480"/>
        <end position="724"/>
    </location>
</feature>
<dbReference type="InterPro" id="IPR043128">
    <property type="entry name" value="Rev_trsase/Diguanyl_cyclase"/>
</dbReference>
<evidence type="ECO:0000259" key="2">
    <source>
        <dbReference type="PROSITE" id="PS50883"/>
    </source>
</evidence>
<dbReference type="Gene3D" id="3.30.70.270">
    <property type="match status" value="1"/>
</dbReference>
<dbReference type="SUPFAM" id="SSF55785">
    <property type="entry name" value="PYP-like sensor domain (PAS domain)"/>
    <property type="match status" value="1"/>
</dbReference>
<dbReference type="InterPro" id="IPR029787">
    <property type="entry name" value="Nucleotide_cyclase"/>
</dbReference>
<evidence type="ECO:0008006" key="6">
    <source>
        <dbReference type="Google" id="ProtNLM"/>
    </source>
</evidence>
<dbReference type="PROSITE" id="PS50883">
    <property type="entry name" value="EAL"/>
    <property type="match status" value="1"/>
</dbReference>
<evidence type="ECO:0000259" key="3">
    <source>
        <dbReference type="PROSITE" id="PS50887"/>
    </source>
</evidence>
<feature type="transmembrane region" description="Helical" evidence="1">
    <location>
        <begin position="167"/>
        <end position="185"/>
    </location>
</feature>
<dbReference type="GO" id="GO:0006355">
    <property type="term" value="P:regulation of DNA-templated transcription"/>
    <property type="evidence" value="ECO:0007669"/>
    <property type="project" value="InterPro"/>
</dbReference>
<dbReference type="InterPro" id="IPR000014">
    <property type="entry name" value="PAS"/>
</dbReference>
<dbReference type="CDD" id="cd01949">
    <property type="entry name" value="GGDEF"/>
    <property type="match status" value="1"/>
</dbReference>
<dbReference type="InterPro" id="IPR052155">
    <property type="entry name" value="Biofilm_reg_signaling"/>
</dbReference>
<proteinExistence type="predicted"/>
<dbReference type="SUPFAM" id="SSF55073">
    <property type="entry name" value="Nucleotide cyclase"/>
    <property type="match status" value="1"/>
</dbReference>
<dbReference type="AlphaFoldDB" id="A0A2T2WKK7"/>
<dbReference type="NCBIfam" id="TIGR00254">
    <property type="entry name" value="GGDEF"/>
    <property type="match status" value="1"/>
</dbReference>
<dbReference type="CDD" id="cd01948">
    <property type="entry name" value="EAL"/>
    <property type="match status" value="1"/>
</dbReference>
<dbReference type="Gene3D" id="3.30.450.20">
    <property type="entry name" value="PAS domain"/>
    <property type="match status" value="1"/>
</dbReference>
<protein>
    <recommendedName>
        <fullName evidence="6">Diguanylate cyclase</fullName>
    </recommendedName>
</protein>
<evidence type="ECO:0000256" key="1">
    <source>
        <dbReference type="SAM" id="Phobius"/>
    </source>
</evidence>
<dbReference type="PANTHER" id="PTHR44757:SF2">
    <property type="entry name" value="BIOFILM ARCHITECTURE MAINTENANCE PROTEIN MBAA"/>
    <property type="match status" value="1"/>
</dbReference>
<dbReference type="Gene3D" id="3.20.20.450">
    <property type="entry name" value="EAL domain"/>
    <property type="match status" value="1"/>
</dbReference>
<dbReference type="InterPro" id="IPR000160">
    <property type="entry name" value="GGDEF_dom"/>
</dbReference>
<dbReference type="Pfam" id="PF00563">
    <property type="entry name" value="EAL"/>
    <property type="match status" value="1"/>
</dbReference>
<name>A0A2T2WKK7_9FIRM</name>
<dbReference type="Pfam" id="PF00990">
    <property type="entry name" value="GGDEF"/>
    <property type="match status" value="1"/>
</dbReference>